<protein>
    <submittedName>
        <fullName evidence="3">Uncharacterized protein</fullName>
    </submittedName>
</protein>
<keyword evidence="2" id="KW-1133">Transmembrane helix</keyword>
<keyword evidence="4" id="KW-1185">Reference proteome</keyword>
<gene>
    <name evidence="3" type="ORF">C2E21_1122</name>
</gene>
<name>A0A2P6U2N7_CHLSO</name>
<feature type="compositionally biased region" description="Acidic residues" evidence="1">
    <location>
        <begin position="474"/>
        <end position="485"/>
    </location>
</feature>
<keyword evidence="2" id="KW-0812">Transmembrane</keyword>
<feature type="transmembrane region" description="Helical" evidence="2">
    <location>
        <begin position="110"/>
        <end position="133"/>
    </location>
</feature>
<feature type="compositionally biased region" description="Low complexity" evidence="1">
    <location>
        <begin position="486"/>
        <end position="501"/>
    </location>
</feature>
<dbReference type="AlphaFoldDB" id="A0A2P6U2N7"/>
<dbReference type="OrthoDB" id="10670074at2759"/>
<organism evidence="3 4">
    <name type="scientific">Chlorella sorokiniana</name>
    <name type="common">Freshwater green alga</name>
    <dbReference type="NCBI Taxonomy" id="3076"/>
    <lineage>
        <taxon>Eukaryota</taxon>
        <taxon>Viridiplantae</taxon>
        <taxon>Chlorophyta</taxon>
        <taxon>core chlorophytes</taxon>
        <taxon>Trebouxiophyceae</taxon>
        <taxon>Chlorellales</taxon>
        <taxon>Chlorellaceae</taxon>
        <taxon>Chlorella clade</taxon>
        <taxon>Chlorella</taxon>
    </lineage>
</organism>
<evidence type="ECO:0000256" key="2">
    <source>
        <dbReference type="SAM" id="Phobius"/>
    </source>
</evidence>
<feature type="compositionally biased region" description="Acidic residues" evidence="1">
    <location>
        <begin position="502"/>
        <end position="511"/>
    </location>
</feature>
<feature type="region of interest" description="Disordered" evidence="1">
    <location>
        <begin position="265"/>
        <end position="289"/>
    </location>
</feature>
<dbReference type="EMBL" id="LHPG02000002">
    <property type="protein sequence ID" value="PRW60574.1"/>
    <property type="molecule type" value="Genomic_DNA"/>
</dbReference>
<comment type="caution">
    <text evidence="3">The sequence shown here is derived from an EMBL/GenBank/DDBJ whole genome shotgun (WGS) entry which is preliminary data.</text>
</comment>
<dbReference type="Proteomes" id="UP000239899">
    <property type="component" value="Unassembled WGS sequence"/>
</dbReference>
<feature type="compositionally biased region" description="Low complexity" evidence="1">
    <location>
        <begin position="265"/>
        <end position="277"/>
    </location>
</feature>
<keyword evidence="2" id="KW-0472">Membrane</keyword>
<proteinExistence type="predicted"/>
<reference evidence="3 4" key="1">
    <citation type="journal article" date="2018" name="Plant J.">
        <title>Genome sequences of Chlorella sorokiniana UTEX 1602 and Micractinium conductrix SAG 241.80: implications to maltose excretion by a green alga.</title>
        <authorList>
            <person name="Arriola M.B."/>
            <person name="Velmurugan N."/>
            <person name="Zhang Y."/>
            <person name="Plunkett M.H."/>
            <person name="Hondzo H."/>
            <person name="Barney B.M."/>
        </authorList>
    </citation>
    <scope>NUCLEOTIDE SEQUENCE [LARGE SCALE GENOMIC DNA]</scope>
    <source>
        <strain evidence="4">UTEX 1602</strain>
    </source>
</reference>
<evidence type="ECO:0000313" key="4">
    <source>
        <dbReference type="Proteomes" id="UP000239899"/>
    </source>
</evidence>
<feature type="region of interest" description="Disordered" evidence="1">
    <location>
        <begin position="468"/>
        <end position="515"/>
    </location>
</feature>
<sequence>MQSLREKLRRVVHLATVNKVTQLSAESLETAAEQALSAVLKHTPQADLAALDSEVGKLVVALDALDAMVFRLVEGRGTPAAIAPTIAALAAMRMACYAGRHCSVAVRLQLVHVGAQLLLSSGLAVLVGVGLAYKLTGRLVTRHLELAKALLELACDGPSDGSRKQLCAAAPQAFRPELTFRWLMRLTSVLLEPAADAKDWSNQGAYTFVCKQLFGGEPVIERLDFSGVQALVTPAAAAAIARLLLQRVLSATAVKLATSMQQQQQQQGADGAAAAPDGGSGTSLPAGATTTGEEQACKVVGWIGSLCNVPCLRPAVMQLPLQDLQGAQHAASQLMAALPEACPISLAPFVFQWAWKGAVEVLMLPLAAAEEQQQLSDTERAACQRQAAVNATRCLPRLAAALRAAPASHAHADSVLAAMCALAQYIVGHIAGAMPAFATEQQAADCVALLEAADALLRTLPTLQRAQQVGEQQQQEEEEEEEEEQQQQQQGQPTAVEQPGQEQEEEEEDFQPAEQAARAAAGLSSLCLLLLRDAAQLACSLLQPDGRFDLHLRPIEKVAALDELNIHGRLATSTVALAAWQAHTTVCRWVHWTAAQGNTANLAEWHPVLQQLGSLCESLPPSLHRNKRGAMAAHLAAVEALAETEAPLQQWQPALAQQWAGHLAWLATHFDEYTWPPQLEHST</sequence>
<evidence type="ECO:0000313" key="3">
    <source>
        <dbReference type="EMBL" id="PRW60574.1"/>
    </source>
</evidence>
<accession>A0A2P6U2N7</accession>
<evidence type="ECO:0000256" key="1">
    <source>
        <dbReference type="SAM" id="MobiDB-lite"/>
    </source>
</evidence>